<evidence type="ECO:0000313" key="6">
    <source>
        <dbReference type="Proteomes" id="UP000275024"/>
    </source>
</evidence>
<protein>
    <submittedName>
        <fullName evidence="3">DUF1990 domain-containing protein</fullName>
    </submittedName>
</protein>
<evidence type="ECO:0000313" key="3">
    <source>
        <dbReference type="EMBL" id="RKN07637.1"/>
    </source>
</evidence>
<dbReference type="PIRSF" id="PIRSF010260">
    <property type="entry name" value="UCP010260"/>
    <property type="match status" value="1"/>
</dbReference>
<accession>A0A3A9WN90</accession>
<sequence length="180" mass="19720">MNATPGDLTYAPHVGATARERPDPLPPPGYRLLRARVRVGEGPDDLAEAGRIVTMWGMHRAAGFRVAADEPRARPGVVVDASLGAGPLRLPAPCRVVWTVDEPDRVGFAYGSLPGHPLTGEEAFEVERAEDGAVWLKVTAFSRGATWYTRAAWPLVGVVQRAMARWYGRSLRRTVRARQR</sequence>
<proteinExistence type="predicted"/>
<dbReference type="InterPro" id="IPR018960">
    <property type="entry name" value="DUF1990"/>
</dbReference>
<dbReference type="EMBL" id="RBDY01000020">
    <property type="protein sequence ID" value="RKN18360.1"/>
    <property type="molecule type" value="Genomic_DNA"/>
</dbReference>
<dbReference type="InterPro" id="IPR014457">
    <property type="entry name" value="UCP010260"/>
</dbReference>
<dbReference type="PANTHER" id="PTHR34202:SF1">
    <property type="entry name" value="UPF0548 PROTEIN"/>
    <property type="match status" value="1"/>
</dbReference>
<gene>
    <name evidence="4" type="ORF">D7318_22685</name>
    <name evidence="3" type="ORF">D7319_18450</name>
</gene>
<feature type="domain" description="DUF1990" evidence="2">
    <location>
        <begin position="12"/>
        <end position="169"/>
    </location>
</feature>
<dbReference type="Proteomes" id="UP000275024">
    <property type="component" value="Unassembled WGS sequence"/>
</dbReference>
<dbReference type="Pfam" id="PF09348">
    <property type="entry name" value="DUF1990"/>
    <property type="match status" value="1"/>
</dbReference>
<dbReference type="RefSeq" id="WP_120699022.1">
    <property type="nucleotide sequence ID" value="NZ_RBDX01000014.1"/>
</dbReference>
<evidence type="ECO:0000259" key="2">
    <source>
        <dbReference type="Pfam" id="PF09348"/>
    </source>
</evidence>
<keyword evidence="5" id="KW-1185">Reference proteome</keyword>
<reference evidence="5 6" key="1">
    <citation type="submission" date="2018-09" db="EMBL/GenBank/DDBJ databases">
        <title>Streptomyces sp. nov. DS1-2, an endophytic actinomycete isolated from roots of Dendrobium scabrilingue.</title>
        <authorList>
            <person name="Kuncharoen N."/>
            <person name="Kudo T."/>
            <person name="Ohkuma M."/>
            <person name="Yuki M."/>
            <person name="Tanasupawat S."/>
        </authorList>
    </citation>
    <scope>NUCLEOTIDE SEQUENCE [LARGE SCALE GENOMIC DNA]</scope>
    <source>
        <strain evidence="3 6">AZ1-7</strain>
        <strain evidence="4 5">DS1-2</strain>
    </source>
</reference>
<evidence type="ECO:0000313" key="4">
    <source>
        <dbReference type="EMBL" id="RKN18360.1"/>
    </source>
</evidence>
<feature type="region of interest" description="Disordered" evidence="1">
    <location>
        <begin position="1"/>
        <end position="28"/>
    </location>
</feature>
<dbReference type="Proteomes" id="UP000268652">
    <property type="component" value="Unassembled WGS sequence"/>
</dbReference>
<organism evidence="3 6">
    <name type="scientific">Streptomyces radicis</name>
    <dbReference type="NCBI Taxonomy" id="1750517"/>
    <lineage>
        <taxon>Bacteria</taxon>
        <taxon>Bacillati</taxon>
        <taxon>Actinomycetota</taxon>
        <taxon>Actinomycetes</taxon>
        <taxon>Kitasatosporales</taxon>
        <taxon>Streptomycetaceae</taxon>
        <taxon>Streptomyces</taxon>
    </lineage>
</organism>
<name>A0A3A9WN90_9ACTN</name>
<dbReference type="PANTHER" id="PTHR34202">
    <property type="entry name" value="UPF0548 PROTEIN"/>
    <property type="match status" value="1"/>
</dbReference>
<dbReference type="OrthoDB" id="120660at2"/>
<comment type="caution">
    <text evidence="3">The sequence shown here is derived from an EMBL/GenBank/DDBJ whole genome shotgun (WGS) entry which is preliminary data.</text>
</comment>
<evidence type="ECO:0000313" key="5">
    <source>
        <dbReference type="Proteomes" id="UP000268652"/>
    </source>
</evidence>
<evidence type="ECO:0000256" key="1">
    <source>
        <dbReference type="SAM" id="MobiDB-lite"/>
    </source>
</evidence>
<dbReference type="AlphaFoldDB" id="A0A3A9WN90"/>
<dbReference type="EMBL" id="RBDX01000014">
    <property type="protein sequence ID" value="RKN07637.1"/>
    <property type="molecule type" value="Genomic_DNA"/>
</dbReference>